<keyword evidence="2" id="KW-1003">Cell membrane</keyword>
<sequence length="300" mass="33858">VSKNNKLAYLLLVLTTLFWSGNFIVGKAASIYEIPPFSLNFYRWLFAGAILLPFTLKEILQKKNYIFENIGFFIILGISSITIFNSAVYYSLYYMQVISGVLMISTIPVWIMFISSILGIEKTNKFQIFGVILSLLGVLFIITKSDLNLIKNLDFNKGDLIMASGMFAWALYSALLKKKTYEISQITLLEVVIIIGLLFLVPIYILEINLGNPLIINKPFVLTLSYVVLFPGLASFFFWIKGISIIGANRAGVFLHLMPIFGSLMAIILFNERFMFYHLMGAIFIIAGITLSNKNIKKDA</sequence>
<dbReference type="Gene3D" id="1.10.3730.20">
    <property type="match status" value="1"/>
</dbReference>
<feature type="transmembrane region" description="Helical" evidence="6">
    <location>
        <begin position="41"/>
        <end position="60"/>
    </location>
</feature>
<feature type="domain" description="EamA" evidence="7">
    <location>
        <begin position="157"/>
        <end position="292"/>
    </location>
</feature>
<keyword evidence="4 6" id="KW-1133">Transmembrane helix</keyword>
<name>A0A381WBX0_9ZZZZ</name>
<feature type="transmembrane region" description="Helical" evidence="6">
    <location>
        <begin position="220"/>
        <end position="240"/>
    </location>
</feature>
<feature type="transmembrane region" description="Helical" evidence="6">
    <location>
        <begin position="252"/>
        <end position="270"/>
    </location>
</feature>
<evidence type="ECO:0000256" key="6">
    <source>
        <dbReference type="SAM" id="Phobius"/>
    </source>
</evidence>
<dbReference type="PANTHER" id="PTHR32322:SF18">
    <property type="entry name" value="S-ADENOSYLMETHIONINE_S-ADENOSYLHOMOCYSTEINE TRANSPORTER"/>
    <property type="match status" value="1"/>
</dbReference>
<dbReference type="InterPro" id="IPR000620">
    <property type="entry name" value="EamA_dom"/>
</dbReference>
<keyword evidence="5 6" id="KW-0472">Membrane</keyword>
<feature type="transmembrane region" description="Helical" evidence="6">
    <location>
        <begin position="155"/>
        <end position="176"/>
    </location>
</feature>
<evidence type="ECO:0000313" key="8">
    <source>
        <dbReference type="EMBL" id="SVA49528.1"/>
    </source>
</evidence>
<feature type="transmembrane region" description="Helical" evidence="6">
    <location>
        <begin position="126"/>
        <end position="143"/>
    </location>
</feature>
<feature type="transmembrane region" description="Helical" evidence="6">
    <location>
        <begin position="98"/>
        <end position="119"/>
    </location>
</feature>
<organism evidence="8">
    <name type="scientific">marine metagenome</name>
    <dbReference type="NCBI Taxonomy" id="408172"/>
    <lineage>
        <taxon>unclassified sequences</taxon>
        <taxon>metagenomes</taxon>
        <taxon>ecological metagenomes</taxon>
    </lineage>
</organism>
<evidence type="ECO:0000256" key="4">
    <source>
        <dbReference type="ARBA" id="ARBA00022989"/>
    </source>
</evidence>
<feature type="transmembrane region" description="Helical" evidence="6">
    <location>
        <begin position="188"/>
        <end position="208"/>
    </location>
</feature>
<dbReference type="Pfam" id="PF00892">
    <property type="entry name" value="EamA"/>
    <property type="match status" value="2"/>
</dbReference>
<proteinExistence type="predicted"/>
<evidence type="ECO:0000256" key="1">
    <source>
        <dbReference type="ARBA" id="ARBA00004651"/>
    </source>
</evidence>
<dbReference type="InterPro" id="IPR050638">
    <property type="entry name" value="AA-Vitamin_Transporters"/>
</dbReference>
<feature type="transmembrane region" description="Helical" evidence="6">
    <location>
        <begin position="276"/>
        <end position="293"/>
    </location>
</feature>
<dbReference type="EMBL" id="UINC01011196">
    <property type="protein sequence ID" value="SVA49528.1"/>
    <property type="molecule type" value="Genomic_DNA"/>
</dbReference>
<evidence type="ECO:0000256" key="2">
    <source>
        <dbReference type="ARBA" id="ARBA00022475"/>
    </source>
</evidence>
<dbReference type="SUPFAM" id="SSF103481">
    <property type="entry name" value="Multidrug resistance efflux transporter EmrE"/>
    <property type="match status" value="2"/>
</dbReference>
<feature type="non-terminal residue" evidence="8">
    <location>
        <position position="1"/>
    </location>
</feature>
<dbReference type="PANTHER" id="PTHR32322">
    <property type="entry name" value="INNER MEMBRANE TRANSPORTER"/>
    <property type="match status" value="1"/>
</dbReference>
<dbReference type="GO" id="GO:0005886">
    <property type="term" value="C:plasma membrane"/>
    <property type="evidence" value="ECO:0007669"/>
    <property type="project" value="UniProtKB-SubCell"/>
</dbReference>
<reference evidence="8" key="1">
    <citation type="submission" date="2018-05" db="EMBL/GenBank/DDBJ databases">
        <authorList>
            <person name="Lanie J.A."/>
            <person name="Ng W.-L."/>
            <person name="Kazmierczak K.M."/>
            <person name="Andrzejewski T.M."/>
            <person name="Davidsen T.M."/>
            <person name="Wayne K.J."/>
            <person name="Tettelin H."/>
            <person name="Glass J.I."/>
            <person name="Rusch D."/>
            <person name="Podicherti R."/>
            <person name="Tsui H.-C.T."/>
            <person name="Winkler M.E."/>
        </authorList>
    </citation>
    <scope>NUCLEOTIDE SEQUENCE</scope>
</reference>
<accession>A0A381WBX0</accession>
<comment type="subcellular location">
    <subcellularLocation>
        <location evidence="1">Cell membrane</location>
        <topology evidence="1">Multi-pass membrane protein</topology>
    </subcellularLocation>
</comment>
<feature type="transmembrane region" description="Helical" evidence="6">
    <location>
        <begin position="72"/>
        <end position="92"/>
    </location>
</feature>
<evidence type="ECO:0000256" key="5">
    <source>
        <dbReference type="ARBA" id="ARBA00023136"/>
    </source>
</evidence>
<keyword evidence="3 6" id="KW-0812">Transmembrane</keyword>
<feature type="transmembrane region" description="Helical" evidence="6">
    <location>
        <begin position="7"/>
        <end position="29"/>
    </location>
</feature>
<dbReference type="InterPro" id="IPR037185">
    <property type="entry name" value="EmrE-like"/>
</dbReference>
<gene>
    <name evidence="8" type="ORF">METZ01_LOCUS102382</name>
</gene>
<evidence type="ECO:0000256" key="3">
    <source>
        <dbReference type="ARBA" id="ARBA00022692"/>
    </source>
</evidence>
<feature type="domain" description="EamA" evidence="7">
    <location>
        <begin position="7"/>
        <end position="142"/>
    </location>
</feature>
<evidence type="ECO:0000259" key="7">
    <source>
        <dbReference type="Pfam" id="PF00892"/>
    </source>
</evidence>
<protein>
    <recommendedName>
        <fullName evidence="7">EamA domain-containing protein</fullName>
    </recommendedName>
</protein>
<dbReference type="AlphaFoldDB" id="A0A381WBX0"/>